<dbReference type="EMBL" id="QQAY01000002">
    <property type="protein sequence ID" value="RDI45967.1"/>
    <property type="molecule type" value="Genomic_DNA"/>
</dbReference>
<reference evidence="1 2" key="1">
    <citation type="submission" date="2018-07" db="EMBL/GenBank/DDBJ databases">
        <title>Genomic Encyclopedia of Type Strains, Phase IV (KMG-IV): sequencing the most valuable type-strain genomes for metagenomic binning, comparative biology and taxonomic classification.</title>
        <authorList>
            <person name="Goeker M."/>
        </authorList>
    </citation>
    <scope>NUCLEOTIDE SEQUENCE [LARGE SCALE GENOMIC DNA]</scope>
    <source>
        <strain evidence="1 2">DSM 25281</strain>
    </source>
</reference>
<evidence type="ECO:0008006" key="3">
    <source>
        <dbReference type="Google" id="ProtNLM"/>
    </source>
</evidence>
<evidence type="ECO:0000313" key="2">
    <source>
        <dbReference type="Proteomes" id="UP000255326"/>
    </source>
</evidence>
<dbReference type="Proteomes" id="UP000255326">
    <property type="component" value="Unassembled WGS sequence"/>
</dbReference>
<gene>
    <name evidence="1" type="ORF">DFR59_102605</name>
</gene>
<organism evidence="1 2">
    <name type="scientific">Falsibacillus pallidus</name>
    <dbReference type="NCBI Taxonomy" id="493781"/>
    <lineage>
        <taxon>Bacteria</taxon>
        <taxon>Bacillati</taxon>
        <taxon>Bacillota</taxon>
        <taxon>Bacilli</taxon>
        <taxon>Bacillales</taxon>
        <taxon>Bacillaceae</taxon>
        <taxon>Falsibacillus</taxon>
    </lineage>
</organism>
<comment type="caution">
    <text evidence="1">The sequence shown here is derived from an EMBL/GenBank/DDBJ whole genome shotgun (WGS) entry which is preliminary data.</text>
</comment>
<accession>A0A370GQL2</accession>
<dbReference type="InterPro" id="IPR049644">
    <property type="entry name" value="GvpU-like"/>
</dbReference>
<keyword evidence="2" id="KW-1185">Reference proteome</keyword>
<proteinExistence type="predicted"/>
<protein>
    <recommendedName>
        <fullName evidence="3">Gas vesicle protein GvpU</fullName>
    </recommendedName>
</protein>
<name>A0A370GQL2_9BACI</name>
<dbReference type="RefSeq" id="WP_114744760.1">
    <property type="nucleotide sequence ID" value="NZ_QQAY01000002.1"/>
</dbReference>
<dbReference type="OrthoDB" id="2404709at2"/>
<evidence type="ECO:0000313" key="1">
    <source>
        <dbReference type="EMBL" id="RDI45967.1"/>
    </source>
</evidence>
<dbReference type="AlphaFoldDB" id="A0A370GQL2"/>
<sequence>MSQESKDSVLEFLVNIANEHDFSLDLTLNVKGSLISGTLVSAKEYFETLSETFEEGSEISEKISEQLAEASESAAKGGSEVHFIHMKNTKVYVGDSKPTPSKGKVLWRGSLGNVDGFFLGKIAESKTSTSKK</sequence>
<dbReference type="NCBIfam" id="NF041667">
    <property type="entry name" value="GvpU"/>
    <property type="match status" value="1"/>
</dbReference>